<gene>
    <name evidence="9" type="ORF">RT717_12855</name>
</gene>
<keyword evidence="6" id="KW-0472">Membrane</keyword>
<keyword evidence="7" id="KW-0998">Cell outer membrane</keyword>
<protein>
    <submittedName>
        <fullName evidence="9">TolC family protein</fullName>
    </submittedName>
</protein>
<keyword evidence="8" id="KW-0732">Signal</keyword>
<feature type="chain" id="PRO_5045427372" evidence="8">
    <location>
        <begin position="20"/>
        <end position="453"/>
    </location>
</feature>
<sequence length="453" mass="50772">MKKILLMFGMALAILNSYAQTEKPKITELSLSEAIATGLENNFSIKIQKKNVDIATRNNTWGQAGLYPSIAFNLSQGFSRTEIDNPTSFVQGAIQSRNLQPSLSLNWGLFNGFNVQITKDQLELLQQQSVGNATIVIENSIQAIIEAYYTILLQEEGLRIFGRALQLSKDKYNYSKLKSELGSAVTFDVLQDKNAYLTDSSSYVTQIYAVQTAKKNLNLLLGIDVQAGYELTDSLTVEIKDFSLDELYAKMISNNSNLRNQYIDQEIFRKDVGIAKSAMFPSISMTLGASDNSQVQNLSAARFSNPDVVGASGIKSGNTNYNANFTLSFTIFNGGRIRRQIENARVNEQISALMVDELKLTLQRNLIGELDYYRVRKSLYQIAIESRETAEFNLGLGEDRYRNGTLSSFDFRDIQLTYLRSALSELQSKYNLVQTEVALLRLTGGILEEYETE</sequence>
<dbReference type="PANTHER" id="PTHR30026">
    <property type="entry name" value="OUTER MEMBRANE PROTEIN TOLC"/>
    <property type="match status" value="1"/>
</dbReference>
<evidence type="ECO:0000256" key="5">
    <source>
        <dbReference type="ARBA" id="ARBA00022692"/>
    </source>
</evidence>
<evidence type="ECO:0000256" key="6">
    <source>
        <dbReference type="ARBA" id="ARBA00023136"/>
    </source>
</evidence>
<name>A0ABZ0IX11_9BACT</name>
<dbReference type="RefSeq" id="WP_317492144.1">
    <property type="nucleotide sequence ID" value="NZ_CP136051.1"/>
</dbReference>
<evidence type="ECO:0000256" key="7">
    <source>
        <dbReference type="ARBA" id="ARBA00023237"/>
    </source>
</evidence>
<keyword evidence="5" id="KW-0812">Transmembrane</keyword>
<evidence type="ECO:0000256" key="1">
    <source>
        <dbReference type="ARBA" id="ARBA00004442"/>
    </source>
</evidence>
<dbReference type="InterPro" id="IPR003423">
    <property type="entry name" value="OMP_efflux"/>
</dbReference>
<keyword evidence="3" id="KW-0813">Transport</keyword>
<dbReference type="Gene3D" id="1.20.1600.10">
    <property type="entry name" value="Outer membrane efflux proteins (OEP)"/>
    <property type="match status" value="1"/>
</dbReference>
<evidence type="ECO:0000256" key="8">
    <source>
        <dbReference type="SAM" id="SignalP"/>
    </source>
</evidence>
<feature type="signal peptide" evidence="8">
    <location>
        <begin position="1"/>
        <end position="19"/>
    </location>
</feature>
<evidence type="ECO:0000313" key="9">
    <source>
        <dbReference type="EMBL" id="WOK09529.1"/>
    </source>
</evidence>
<evidence type="ECO:0000256" key="3">
    <source>
        <dbReference type="ARBA" id="ARBA00022448"/>
    </source>
</evidence>
<evidence type="ECO:0000256" key="2">
    <source>
        <dbReference type="ARBA" id="ARBA00007613"/>
    </source>
</evidence>
<accession>A0ABZ0IX11</accession>
<comment type="similarity">
    <text evidence="2">Belongs to the outer membrane factor (OMF) (TC 1.B.17) family.</text>
</comment>
<comment type="subcellular location">
    <subcellularLocation>
        <location evidence="1">Cell outer membrane</location>
    </subcellularLocation>
</comment>
<evidence type="ECO:0000256" key="4">
    <source>
        <dbReference type="ARBA" id="ARBA00022452"/>
    </source>
</evidence>
<dbReference type="InterPro" id="IPR051906">
    <property type="entry name" value="TolC-like"/>
</dbReference>
<dbReference type="Proteomes" id="UP001302349">
    <property type="component" value="Chromosome"/>
</dbReference>
<reference evidence="9 10" key="1">
    <citation type="journal article" date="2023" name="Microbiol. Resour. Announc.">
        <title>Complete Genome Sequence of Imperialibacter roseus strain P4T.</title>
        <authorList>
            <person name="Tizabi D.R."/>
            <person name="Bachvaroff T."/>
            <person name="Hill R.T."/>
        </authorList>
    </citation>
    <scope>NUCLEOTIDE SEQUENCE [LARGE SCALE GENOMIC DNA]</scope>
    <source>
        <strain evidence="9 10">P4T</strain>
    </source>
</reference>
<keyword evidence="4" id="KW-1134">Transmembrane beta strand</keyword>
<dbReference type="PANTHER" id="PTHR30026:SF20">
    <property type="entry name" value="OUTER MEMBRANE PROTEIN TOLC"/>
    <property type="match status" value="1"/>
</dbReference>
<dbReference type="SUPFAM" id="SSF56954">
    <property type="entry name" value="Outer membrane efflux proteins (OEP)"/>
    <property type="match status" value="1"/>
</dbReference>
<organism evidence="9 10">
    <name type="scientific">Imperialibacter roseus</name>
    <dbReference type="NCBI Taxonomy" id="1324217"/>
    <lineage>
        <taxon>Bacteria</taxon>
        <taxon>Pseudomonadati</taxon>
        <taxon>Bacteroidota</taxon>
        <taxon>Cytophagia</taxon>
        <taxon>Cytophagales</taxon>
        <taxon>Flammeovirgaceae</taxon>
        <taxon>Imperialibacter</taxon>
    </lineage>
</organism>
<keyword evidence="10" id="KW-1185">Reference proteome</keyword>
<dbReference type="EMBL" id="CP136051">
    <property type="protein sequence ID" value="WOK09529.1"/>
    <property type="molecule type" value="Genomic_DNA"/>
</dbReference>
<dbReference type="Pfam" id="PF02321">
    <property type="entry name" value="OEP"/>
    <property type="match status" value="2"/>
</dbReference>
<proteinExistence type="inferred from homology"/>
<evidence type="ECO:0000313" key="10">
    <source>
        <dbReference type="Proteomes" id="UP001302349"/>
    </source>
</evidence>